<protein>
    <recommendedName>
        <fullName evidence="4">DUF4369 domain-containing protein</fullName>
    </recommendedName>
</protein>
<evidence type="ECO:0000256" key="1">
    <source>
        <dbReference type="SAM" id="SignalP"/>
    </source>
</evidence>
<evidence type="ECO:0000313" key="3">
    <source>
        <dbReference type="Proteomes" id="UP000253961"/>
    </source>
</evidence>
<gene>
    <name evidence="2" type="ORF">DU508_22245</name>
</gene>
<evidence type="ECO:0008006" key="4">
    <source>
        <dbReference type="Google" id="ProtNLM"/>
    </source>
</evidence>
<dbReference type="OrthoDB" id="749663at2"/>
<organism evidence="2 3">
    <name type="scientific">Pedobacter chinensis</name>
    <dbReference type="NCBI Taxonomy" id="2282421"/>
    <lineage>
        <taxon>Bacteria</taxon>
        <taxon>Pseudomonadati</taxon>
        <taxon>Bacteroidota</taxon>
        <taxon>Sphingobacteriia</taxon>
        <taxon>Sphingobacteriales</taxon>
        <taxon>Sphingobacteriaceae</taxon>
        <taxon>Pedobacter</taxon>
    </lineage>
</organism>
<dbReference type="AlphaFoldDB" id="A0A369PUQ1"/>
<dbReference type="Proteomes" id="UP000253961">
    <property type="component" value="Unassembled WGS sequence"/>
</dbReference>
<accession>A0A369PUQ1</accession>
<keyword evidence="1" id="KW-0732">Signal</keyword>
<evidence type="ECO:0000313" key="2">
    <source>
        <dbReference type="EMBL" id="RDC54439.1"/>
    </source>
</evidence>
<reference evidence="2 3" key="1">
    <citation type="submission" date="2018-07" db="EMBL/GenBank/DDBJ databases">
        <title>Pedobacter sp. nov., isolated from soil.</title>
        <authorList>
            <person name="Zhou L.Y."/>
            <person name="Du Z.J."/>
        </authorList>
    </citation>
    <scope>NUCLEOTIDE SEQUENCE [LARGE SCALE GENOMIC DNA]</scope>
    <source>
        <strain evidence="2 3">JDX94</strain>
    </source>
</reference>
<keyword evidence="3" id="KW-1185">Reference proteome</keyword>
<dbReference type="RefSeq" id="WP_115404864.1">
    <property type="nucleotide sequence ID" value="NZ_QPKV01000014.1"/>
</dbReference>
<feature type="signal peptide" evidence="1">
    <location>
        <begin position="1"/>
        <end position="18"/>
    </location>
</feature>
<dbReference type="EMBL" id="QPKV01000014">
    <property type="protein sequence ID" value="RDC54439.1"/>
    <property type="molecule type" value="Genomic_DNA"/>
</dbReference>
<comment type="caution">
    <text evidence="2">The sequence shown here is derived from an EMBL/GenBank/DDBJ whole genome shotgun (WGS) entry which is preliminary data.</text>
</comment>
<feature type="chain" id="PRO_5017041836" description="DUF4369 domain-containing protein" evidence="1">
    <location>
        <begin position="19"/>
        <end position="257"/>
    </location>
</feature>
<proteinExistence type="predicted"/>
<sequence>MKTFCTLIFCFIISLAKAQLPSDTLITYITFENLKSYASGYGTSIERPIGSGAFINIADRGALQIRMAKLESSFRWPDGSTIDFSKRGSISGKNGIVDQYTLTNPVSKTTVTLYVDPYHTDSTFYVPEGLIVVNAEILAKEIQPHLKKIEELDAAKDPYADLKEMTAQELNYMAMKIGIAAFIDHDNLRKLMTDTQATNELKIYLFNSYILHKFYALGKNLPTPKEYAFNKMKEDFLKFQKNHPDVESGNVKIHLNE</sequence>
<name>A0A369PUQ1_9SPHI</name>